<dbReference type="GO" id="GO:0005524">
    <property type="term" value="F:ATP binding"/>
    <property type="evidence" value="ECO:0007669"/>
    <property type="project" value="UniProtKB-KW"/>
</dbReference>
<evidence type="ECO:0000256" key="7">
    <source>
        <dbReference type="ARBA" id="ARBA00022840"/>
    </source>
</evidence>
<dbReference type="GO" id="GO:0004797">
    <property type="term" value="F:thymidine kinase activity"/>
    <property type="evidence" value="ECO:0007669"/>
    <property type="project" value="UniProtKB-EC"/>
</dbReference>
<dbReference type="PANTHER" id="PTHR11441:SF0">
    <property type="entry name" value="THYMIDINE KINASE, CYTOSOLIC"/>
    <property type="match status" value="1"/>
</dbReference>
<keyword evidence="4 8" id="KW-0808">Transferase</keyword>
<evidence type="ECO:0000256" key="5">
    <source>
        <dbReference type="ARBA" id="ARBA00022741"/>
    </source>
</evidence>
<dbReference type="InterPro" id="IPR027417">
    <property type="entry name" value="P-loop_NTPase"/>
</dbReference>
<comment type="similarity">
    <text evidence="1 9">Belongs to the thymidine kinase family.</text>
</comment>
<reference evidence="10 11" key="1">
    <citation type="submission" date="2012-06" db="EMBL/GenBank/DDBJ databases">
        <title>The complete chromosome of genome of Turneriella parva DSM 21527.</title>
        <authorList>
            <consortium name="US DOE Joint Genome Institute (JGI-PGF)"/>
            <person name="Lucas S."/>
            <person name="Han J."/>
            <person name="Lapidus A."/>
            <person name="Bruce D."/>
            <person name="Goodwin L."/>
            <person name="Pitluck S."/>
            <person name="Peters L."/>
            <person name="Kyrpides N."/>
            <person name="Mavromatis K."/>
            <person name="Ivanova N."/>
            <person name="Mikhailova N."/>
            <person name="Chertkov O."/>
            <person name="Detter J.C."/>
            <person name="Tapia R."/>
            <person name="Han C."/>
            <person name="Land M."/>
            <person name="Hauser L."/>
            <person name="Markowitz V."/>
            <person name="Cheng J.-F."/>
            <person name="Hugenholtz P."/>
            <person name="Woyke T."/>
            <person name="Wu D."/>
            <person name="Gronow S."/>
            <person name="Wellnitz S."/>
            <person name="Brambilla E."/>
            <person name="Klenk H.-P."/>
            <person name="Eisen J.A."/>
        </authorList>
    </citation>
    <scope>NUCLEOTIDE SEQUENCE [LARGE SCALE GENOMIC DNA]</scope>
    <source>
        <strain evidence="11">ATCC BAA-1111 / DSM 21527 / NCTC 11395 / H</strain>
    </source>
</reference>
<evidence type="ECO:0000256" key="6">
    <source>
        <dbReference type="ARBA" id="ARBA00022777"/>
    </source>
</evidence>
<dbReference type="HOGENOM" id="CLU_064400_3_0_12"/>
<dbReference type="KEGG" id="tpx:Turpa_2201"/>
<evidence type="ECO:0000256" key="3">
    <source>
        <dbReference type="ARBA" id="ARBA00022634"/>
    </source>
</evidence>
<dbReference type="Proteomes" id="UP000006048">
    <property type="component" value="Chromosome"/>
</dbReference>
<evidence type="ECO:0000256" key="4">
    <source>
        <dbReference type="ARBA" id="ARBA00022679"/>
    </source>
</evidence>
<dbReference type="EC" id="2.7.1.21" evidence="2 8"/>
<evidence type="ECO:0000313" key="10">
    <source>
        <dbReference type="EMBL" id="AFM12846.1"/>
    </source>
</evidence>
<dbReference type="PATRIC" id="fig|869212.3.peg.2214"/>
<keyword evidence="5 8" id="KW-0547">Nucleotide-binding</keyword>
<dbReference type="Pfam" id="PF00265">
    <property type="entry name" value="TK"/>
    <property type="match status" value="1"/>
</dbReference>
<dbReference type="STRING" id="869212.Turpa_2201"/>
<dbReference type="Gene3D" id="3.40.50.300">
    <property type="entry name" value="P-loop containing nucleotide triphosphate hydrolases"/>
    <property type="match status" value="1"/>
</dbReference>
<dbReference type="SUPFAM" id="SSF52540">
    <property type="entry name" value="P-loop containing nucleoside triphosphate hydrolases"/>
    <property type="match status" value="1"/>
</dbReference>
<keyword evidence="3 8" id="KW-0237">DNA synthesis</keyword>
<keyword evidence="7 8" id="KW-0067">ATP-binding</keyword>
<evidence type="ECO:0000313" key="11">
    <source>
        <dbReference type="Proteomes" id="UP000006048"/>
    </source>
</evidence>
<dbReference type="InterPro" id="IPR001267">
    <property type="entry name" value="Thymidine_kinase"/>
</dbReference>
<dbReference type="OrthoDB" id="9781579at2"/>
<organism evidence="10 11">
    <name type="scientific">Turneriella parva (strain ATCC BAA-1111 / DSM 21527 / NCTC 11395 / H)</name>
    <name type="common">Leptospira parva</name>
    <dbReference type="NCBI Taxonomy" id="869212"/>
    <lineage>
        <taxon>Bacteria</taxon>
        <taxon>Pseudomonadati</taxon>
        <taxon>Spirochaetota</taxon>
        <taxon>Spirochaetia</taxon>
        <taxon>Leptospirales</taxon>
        <taxon>Leptospiraceae</taxon>
        <taxon>Turneriella</taxon>
    </lineage>
</organism>
<name>I4B6D9_TURPD</name>
<dbReference type="GO" id="GO:0005829">
    <property type="term" value="C:cytosol"/>
    <property type="evidence" value="ECO:0007669"/>
    <property type="project" value="TreeGrafter"/>
</dbReference>
<dbReference type="GO" id="GO:0071897">
    <property type="term" value="P:DNA biosynthetic process"/>
    <property type="evidence" value="ECO:0007669"/>
    <property type="project" value="UniProtKB-KW"/>
</dbReference>
<dbReference type="RefSeq" id="WP_014803352.1">
    <property type="nucleotide sequence ID" value="NC_018020.1"/>
</dbReference>
<accession>I4B6D9</accession>
<gene>
    <name evidence="10" type="ordered locus">Turpa_2201</name>
</gene>
<evidence type="ECO:0000256" key="9">
    <source>
        <dbReference type="RuleBase" id="RU004165"/>
    </source>
</evidence>
<protein>
    <recommendedName>
        <fullName evidence="2 8">Thymidine kinase</fullName>
        <ecNumber evidence="2 8">2.7.1.21</ecNumber>
    </recommendedName>
</protein>
<keyword evidence="6 8" id="KW-0418">Kinase</keyword>
<sequence>MKTLQPDQNKPAVGKISVIHGPMFSGKTEELLRRVRRAKIARKKVQLFKPAIDNRYHATQVLPHFLAQAADESVQVGEAAHVVSHPREIAALLKNDTDIAAIEEAQFLDDSLIDLVRRFSRQGIDVILSLLDQDYRRLPFPIAPAPGSESGSRNVGEYLAIAHESLKLAAICVVCGQDAHHSQKLTLSSVNSEGKPIYKPASFFTEVVTVGTSQELTQNKLFAEKPREFPESIYEARCRYCHVVADEPQ</sequence>
<evidence type="ECO:0000256" key="2">
    <source>
        <dbReference type="ARBA" id="ARBA00012118"/>
    </source>
</evidence>
<dbReference type="PANTHER" id="PTHR11441">
    <property type="entry name" value="THYMIDINE KINASE"/>
    <property type="match status" value="1"/>
</dbReference>
<keyword evidence="11" id="KW-1185">Reference proteome</keyword>
<dbReference type="EMBL" id="CP002959">
    <property type="protein sequence ID" value="AFM12846.1"/>
    <property type="molecule type" value="Genomic_DNA"/>
</dbReference>
<evidence type="ECO:0000256" key="8">
    <source>
        <dbReference type="RuleBase" id="RU000544"/>
    </source>
</evidence>
<proteinExistence type="inferred from homology"/>
<dbReference type="Gene3D" id="3.30.60.20">
    <property type="match status" value="1"/>
</dbReference>
<comment type="catalytic activity">
    <reaction evidence="8">
        <text>thymidine + ATP = dTMP + ADP + H(+)</text>
        <dbReference type="Rhea" id="RHEA:19129"/>
        <dbReference type="ChEBI" id="CHEBI:15378"/>
        <dbReference type="ChEBI" id="CHEBI:17748"/>
        <dbReference type="ChEBI" id="CHEBI:30616"/>
        <dbReference type="ChEBI" id="CHEBI:63528"/>
        <dbReference type="ChEBI" id="CHEBI:456216"/>
        <dbReference type="EC" id="2.7.1.21"/>
    </reaction>
</comment>
<dbReference type="AlphaFoldDB" id="I4B6D9"/>
<dbReference type="GO" id="GO:0046104">
    <property type="term" value="P:thymidine metabolic process"/>
    <property type="evidence" value="ECO:0007669"/>
    <property type="project" value="TreeGrafter"/>
</dbReference>
<evidence type="ECO:0000256" key="1">
    <source>
        <dbReference type="ARBA" id="ARBA00007587"/>
    </source>
</evidence>